<comment type="caution">
    <text evidence="1">The sequence shown here is derived from an EMBL/GenBank/DDBJ whole genome shotgun (WGS) entry which is preliminary data.</text>
</comment>
<accession>A0A2P5D5B0</accession>
<protein>
    <submittedName>
        <fullName evidence="1">Uncharacterized protein</fullName>
    </submittedName>
</protein>
<keyword evidence="2" id="KW-1185">Reference proteome</keyword>
<dbReference type="AlphaFoldDB" id="A0A2P5D5B0"/>
<reference evidence="2" key="1">
    <citation type="submission" date="2016-06" db="EMBL/GenBank/DDBJ databases">
        <title>Parallel loss of symbiosis genes in relatives of nitrogen-fixing non-legume Parasponia.</title>
        <authorList>
            <person name="Van Velzen R."/>
            <person name="Holmer R."/>
            <person name="Bu F."/>
            <person name="Rutten L."/>
            <person name="Van Zeijl A."/>
            <person name="Liu W."/>
            <person name="Santuari L."/>
            <person name="Cao Q."/>
            <person name="Sharma T."/>
            <person name="Shen D."/>
            <person name="Roswanjaya Y."/>
            <person name="Wardhani T."/>
            <person name="Kalhor M.S."/>
            <person name="Jansen J."/>
            <person name="Van den Hoogen J."/>
            <person name="Gungor B."/>
            <person name="Hartog M."/>
            <person name="Hontelez J."/>
            <person name="Verver J."/>
            <person name="Yang W.-C."/>
            <person name="Schijlen E."/>
            <person name="Repin R."/>
            <person name="Schilthuizen M."/>
            <person name="Schranz E."/>
            <person name="Heidstra R."/>
            <person name="Miyata K."/>
            <person name="Fedorova E."/>
            <person name="Kohlen W."/>
            <person name="Bisseling T."/>
            <person name="Smit S."/>
            <person name="Geurts R."/>
        </authorList>
    </citation>
    <scope>NUCLEOTIDE SEQUENCE [LARGE SCALE GENOMIC DNA]</scope>
    <source>
        <strain evidence="2">cv. WU1-14</strain>
    </source>
</reference>
<dbReference type="Proteomes" id="UP000237105">
    <property type="component" value="Unassembled WGS sequence"/>
</dbReference>
<dbReference type="EMBL" id="JXTB01000062">
    <property type="protein sequence ID" value="PON68491.1"/>
    <property type="molecule type" value="Genomic_DNA"/>
</dbReference>
<proteinExistence type="predicted"/>
<feature type="non-terminal residue" evidence="1">
    <location>
        <position position="1"/>
    </location>
</feature>
<evidence type="ECO:0000313" key="2">
    <source>
        <dbReference type="Proteomes" id="UP000237105"/>
    </source>
</evidence>
<organism evidence="1 2">
    <name type="scientific">Parasponia andersonii</name>
    <name type="common">Sponia andersonii</name>
    <dbReference type="NCBI Taxonomy" id="3476"/>
    <lineage>
        <taxon>Eukaryota</taxon>
        <taxon>Viridiplantae</taxon>
        <taxon>Streptophyta</taxon>
        <taxon>Embryophyta</taxon>
        <taxon>Tracheophyta</taxon>
        <taxon>Spermatophyta</taxon>
        <taxon>Magnoliopsida</taxon>
        <taxon>eudicotyledons</taxon>
        <taxon>Gunneridae</taxon>
        <taxon>Pentapetalae</taxon>
        <taxon>rosids</taxon>
        <taxon>fabids</taxon>
        <taxon>Rosales</taxon>
        <taxon>Cannabaceae</taxon>
        <taxon>Parasponia</taxon>
    </lineage>
</organism>
<sequence>DWGFKNVEPQPQYHGVTTPMQRGYDPIFVRPQPHFLGVAALIPWGCSAKLAASQRHILAP</sequence>
<name>A0A2P5D5B0_PARAD</name>
<evidence type="ECO:0000313" key="1">
    <source>
        <dbReference type="EMBL" id="PON68491.1"/>
    </source>
</evidence>
<gene>
    <name evidence="1" type="ORF">PanWU01x14_094620</name>
</gene>